<keyword evidence="2" id="KW-1185">Reference proteome</keyword>
<evidence type="ECO:0000313" key="1">
    <source>
        <dbReference type="EMBL" id="KAK1674600.1"/>
    </source>
</evidence>
<evidence type="ECO:0000313" key="2">
    <source>
        <dbReference type="Proteomes" id="UP001224890"/>
    </source>
</evidence>
<name>A0AAJ0AJW7_9PEZI</name>
<comment type="caution">
    <text evidence="1">The sequence shown here is derived from an EMBL/GenBank/DDBJ whole genome shotgun (WGS) entry which is preliminary data.</text>
</comment>
<reference evidence="1" key="1">
    <citation type="submission" date="2021-06" db="EMBL/GenBank/DDBJ databases">
        <title>Comparative genomics, transcriptomics and evolutionary studies reveal genomic signatures of adaptation to plant cell wall in hemibiotrophic fungi.</title>
        <authorList>
            <consortium name="DOE Joint Genome Institute"/>
            <person name="Baroncelli R."/>
            <person name="Diaz J.F."/>
            <person name="Benocci T."/>
            <person name="Peng M."/>
            <person name="Battaglia E."/>
            <person name="Haridas S."/>
            <person name="Andreopoulos W."/>
            <person name="Labutti K."/>
            <person name="Pangilinan J."/>
            <person name="Floch G.L."/>
            <person name="Makela M.R."/>
            <person name="Henrissat B."/>
            <person name="Grigoriev I.V."/>
            <person name="Crouch J.A."/>
            <person name="De Vries R.P."/>
            <person name="Sukno S.A."/>
            <person name="Thon M.R."/>
        </authorList>
    </citation>
    <scope>NUCLEOTIDE SEQUENCE</scope>
    <source>
        <strain evidence="1">CBS 193.32</strain>
    </source>
</reference>
<proteinExistence type="predicted"/>
<dbReference type="AlphaFoldDB" id="A0AAJ0AJW7"/>
<dbReference type="EMBL" id="JAHMHR010000025">
    <property type="protein sequence ID" value="KAK1674600.1"/>
    <property type="molecule type" value="Genomic_DNA"/>
</dbReference>
<sequence>MQQSLDEELGIMNTAYPQIGLQAAKLSEKTSSRQLRTSTSAQPWISYADTESARYRIETQSWQGGRKSLLGELRRMAVLMTKLRGSAPPPKVDYTAAYRVRDASRAKKCDAASRDDAKAVSEAAFLRKSHPVVVEQQVRVRKHDIPDLGNGRCVSLHDERIRC</sequence>
<dbReference type="Proteomes" id="UP001224890">
    <property type="component" value="Unassembled WGS sequence"/>
</dbReference>
<gene>
    <name evidence="1" type="ORF">BDP55DRAFT_633041</name>
</gene>
<organism evidence="1 2">
    <name type="scientific">Colletotrichum godetiae</name>
    <dbReference type="NCBI Taxonomy" id="1209918"/>
    <lineage>
        <taxon>Eukaryota</taxon>
        <taxon>Fungi</taxon>
        <taxon>Dikarya</taxon>
        <taxon>Ascomycota</taxon>
        <taxon>Pezizomycotina</taxon>
        <taxon>Sordariomycetes</taxon>
        <taxon>Hypocreomycetidae</taxon>
        <taxon>Glomerellales</taxon>
        <taxon>Glomerellaceae</taxon>
        <taxon>Colletotrichum</taxon>
        <taxon>Colletotrichum acutatum species complex</taxon>
    </lineage>
</organism>
<dbReference type="GeneID" id="85457025"/>
<dbReference type="RefSeq" id="XP_060428603.1">
    <property type="nucleotide sequence ID" value="XM_060572499.1"/>
</dbReference>
<protein>
    <submittedName>
        <fullName evidence="1">Uncharacterized protein</fullName>
    </submittedName>
</protein>
<accession>A0AAJ0AJW7</accession>